<evidence type="ECO:0000313" key="15">
    <source>
        <dbReference type="Proteomes" id="UP001168990"/>
    </source>
</evidence>
<dbReference type="Proteomes" id="UP001168990">
    <property type="component" value="Unassembled WGS sequence"/>
</dbReference>
<evidence type="ECO:0000256" key="12">
    <source>
        <dbReference type="SAM" id="MobiDB-lite"/>
    </source>
</evidence>
<feature type="domain" description="ECSIT C-terminal" evidence="13">
    <location>
        <begin position="254"/>
        <end position="375"/>
    </location>
</feature>
<keyword evidence="6" id="KW-0963">Cytoplasm</keyword>
<dbReference type="InterPro" id="IPR046448">
    <property type="entry name" value="ECSIT_N"/>
</dbReference>
<evidence type="ECO:0000259" key="13">
    <source>
        <dbReference type="SMART" id="SM01284"/>
    </source>
</evidence>
<dbReference type="PANTHER" id="PTHR13113:SF1">
    <property type="entry name" value="EVOLUTIONARILY CONSERVED SIGNALING INTERMEDIATE IN TOLL PATHWAY, MITOCHONDRIAL"/>
    <property type="match status" value="1"/>
</dbReference>
<dbReference type="Pfam" id="PF14784">
    <property type="entry name" value="ECSIT_C"/>
    <property type="match status" value="1"/>
</dbReference>
<proteinExistence type="inferred from homology"/>
<keyword evidence="8" id="KW-0391">Immunity</keyword>
<dbReference type="InterPro" id="IPR029342">
    <property type="entry name" value="ECIST_C"/>
</dbReference>
<evidence type="ECO:0000256" key="1">
    <source>
        <dbReference type="ARBA" id="ARBA00004123"/>
    </source>
</evidence>
<accession>A0AA39KUD6</accession>
<evidence type="ECO:0000256" key="5">
    <source>
        <dbReference type="ARBA" id="ARBA00019998"/>
    </source>
</evidence>
<gene>
    <name evidence="14" type="ORF">PV328_007174</name>
</gene>
<comment type="similarity">
    <text evidence="4">Belongs to the ECSIT family.</text>
</comment>
<feature type="region of interest" description="Disordered" evidence="12">
    <location>
        <begin position="382"/>
        <end position="408"/>
    </location>
</feature>
<dbReference type="SMART" id="SM01284">
    <property type="entry name" value="ECSIT_Cterm"/>
    <property type="match status" value="1"/>
</dbReference>
<keyword evidence="15" id="KW-1185">Reference proteome</keyword>
<evidence type="ECO:0000256" key="9">
    <source>
        <dbReference type="ARBA" id="ARBA00022946"/>
    </source>
</evidence>
<evidence type="ECO:0000256" key="4">
    <source>
        <dbReference type="ARBA" id="ARBA00007674"/>
    </source>
</evidence>
<dbReference type="GO" id="GO:0005739">
    <property type="term" value="C:mitochondrion"/>
    <property type="evidence" value="ECO:0007669"/>
    <property type="project" value="UniProtKB-SubCell"/>
</dbReference>
<keyword evidence="11" id="KW-0539">Nucleus</keyword>
<organism evidence="14 15">
    <name type="scientific">Microctonus aethiopoides</name>
    <dbReference type="NCBI Taxonomy" id="144406"/>
    <lineage>
        <taxon>Eukaryota</taxon>
        <taxon>Metazoa</taxon>
        <taxon>Ecdysozoa</taxon>
        <taxon>Arthropoda</taxon>
        <taxon>Hexapoda</taxon>
        <taxon>Insecta</taxon>
        <taxon>Pterygota</taxon>
        <taxon>Neoptera</taxon>
        <taxon>Endopterygota</taxon>
        <taxon>Hymenoptera</taxon>
        <taxon>Apocrita</taxon>
        <taxon>Ichneumonoidea</taxon>
        <taxon>Braconidae</taxon>
        <taxon>Euphorinae</taxon>
        <taxon>Microctonus</taxon>
    </lineage>
</organism>
<keyword evidence="10" id="KW-0496">Mitochondrion</keyword>
<name>A0AA39KUD6_9HYME</name>
<protein>
    <recommendedName>
        <fullName evidence="5">Evolutionarily conserved signaling intermediate in Toll pathway, mitochondrial</fullName>
    </recommendedName>
</protein>
<comment type="caution">
    <text evidence="14">The sequence shown here is derived from an EMBL/GenBank/DDBJ whole genome shotgun (WGS) entry which is preliminary data.</text>
</comment>
<comment type="subcellular location">
    <subcellularLocation>
        <location evidence="3">Cytoplasm</location>
    </subcellularLocation>
    <subcellularLocation>
        <location evidence="2">Mitochondrion</location>
    </subcellularLocation>
    <subcellularLocation>
        <location evidence="1">Nucleus</location>
    </subcellularLocation>
</comment>
<dbReference type="GO" id="GO:0045087">
    <property type="term" value="P:innate immune response"/>
    <property type="evidence" value="ECO:0007669"/>
    <property type="project" value="UniProtKB-KW"/>
</dbReference>
<keyword evidence="7" id="KW-0399">Innate immunity</keyword>
<evidence type="ECO:0000256" key="6">
    <source>
        <dbReference type="ARBA" id="ARBA00022490"/>
    </source>
</evidence>
<dbReference type="GO" id="GO:0007178">
    <property type="term" value="P:cell surface receptor protein serine/threonine kinase signaling pathway"/>
    <property type="evidence" value="ECO:0007669"/>
    <property type="project" value="TreeGrafter"/>
</dbReference>
<reference evidence="14" key="1">
    <citation type="journal article" date="2023" name="bioRxiv">
        <title>Scaffold-level genome assemblies of two parasitoid biocontrol wasps reveal the parthenogenesis mechanism and an associated novel virus.</title>
        <authorList>
            <person name="Inwood S."/>
            <person name="Skelly J."/>
            <person name="Guhlin J."/>
            <person name="Harrop T."/>
            <person name="Goldson S."/>
            <person name="Dearden P."/>
        </authorList>
    </citation>
    <scope>NUCLEOTIDE SEQUENCE</scope>
    <source>
        <strain evidence="14">Irish</strain>
        <tissue evidence="14">Whole body</tissue>
    </source>
</reference>
<reference evidence="14" key="2">
    <citation type="submission" date="2023-03" db="EMBL/GenBank/DDBJ databases">
        <authorList>
            <person name="Inwood S.N."/>
            <person name="Skelly J.G."/>
            <person name="Guhlin J."/>
            <person name="Harrop T.W.R."/>
            <person name="Goldson S.G."/>
            <person name="Dearden P.K."/>
        </authorList>
    </citation>
    <scope>NUCLEOTIDE SEQUENCE</scope>
    <source>
        <strain evidence="14">Irish</strain>
        <tissue evidence="14">Whole body</tissue>
    </source>
</reference>
<evidence type="ECO:0000256" key="11">
    <source>
        <dbReference type="ARBA" id="ARBA00023242"/>
    </source>
</evidence>
<dbReference type="PANTHER" id="PTHR13113">
    <property type="entry name" value="ECSIT EVOLUTIONARILY CONSERVED SIGNALING INTERMEDIATE IN TOLL PATHWAYS"/>
    <property type="match status" value="1"/>
</dbReference>
<dbReference type="EMBL" id="JAQQBS010000002">
    <property type="protein sequence ID" value="KAK0174057.1"/>
    <property type="molecule type" value="Genomic_DNA"/>
</dbReference>
<feature type="compositionally biased region" description="Basic and acidic residues" evidence="12">
    <location>
        <begin position="392"/>
        <end position="408"/>
    </location>
</feature>
<dbReference type="Pfam" id="PF06239">
    <property type="entry name" value="ECSIT_N"/>
    <property type="match status" value="1"/>
</dbReference>
<sequence>MWDIVRPVMRYISPTRVQIVLKYVNDLKTVKQTPKLWNGINRYFHNSPVFMTLNDKDKNKTLALFDAARQRKKEKSTFLDVIYTYVHEDQRKTGHVSFVYTALRYMDEFGVNEDLEVYKEILDTMPKGRYVATHLFLAEMMHYPREQQCIIDLLQKMEDNAVVPDPEMEDMVINICGKYSFPLRKLRRMAYWQTKFKNLNPWPMPRPLPSDPLELAKLAIRKIASVDVQSTVTVYNAEDIPESIDKTWIVSASSPDQEKLIARHPTDVAAYVEGPYRIWISKASVDYFILRTDVLRPYYVDNQDDDDITNIDVSLWRRDKKKIATYRSIHEQDEQIILGVCATGTSSKDSLLSWIRCLQPKNPALSKIPILFKFIGPVDDQERIGPGEMESNDPKELPEVETQDKITS</sequence>
<dbReference type="GO" id="GO:0005634">
    <property type="term" value="C:nucleus"/>
    <property type="evidence" value="ECO:0007669"/>
    <property type="project" value="UniProtKB-SubCell"/>
</dbReference>
<keyword evidence="9" id="KW-0809">Transit peptide</keyword>
<evidence type="ECO:0000256" key="10">
    <source>
        <dbReference type="ARBA" id="ARBA00023128"/>
    </source>
</evidence>
<evidence type="ECO:0000256" key="2">
    <source>
        <dbReference type="ARBA" id="ARBA00004173"/>
    </source>
</evidence>
<evidence type="ECO:0000313" key="14">
    <source>
        <dbReference type="EMBL" id="KAK0174057.1"/>
    </source>
</evidence>
<evidence type="ECO:0000256" key="8">
    <source>
        <dbReference type="ARBA" id="ARBA00022859"/>
    </source>
</evidence>
<evidence type="ECO:0000256" key="7">
    <source>
        <dbReference type="ARBA" id="ARBA00022588"/>
    </source>
</evidence>
<evidence type="ECO:0000256" key="3">
    <source>
        <dbReference type="ARBA" id="ARBA00004496"/>
    </source>
</evidence>
<dbReference type="AlphaFoldDB" id="A0AA39KUD6"/>
<dbReference type="InterPro" id="IPR010418">
    <property type="entry name" value="ECSIT"/>
</dbReference>